<feature type="domain" description="HTH merR-type" evidence="2">
    <location>
        <begin position="13"/>
        <end position="83"/>
    </location>
</feature>
<gene>
    <name evidence="3" type="ORF">C4520_02025</name>
</gene>
<dbReference type="GO" id="GO:0003700">
    <property type="term" value="F:DNA-binding transcription factor activity"/>
    <property type="evidence" value="ECO:0007669"/>
    <property type="project" value="InterPro"/>
</dbReference>
<dbReference type="Gene3D" id="1.10.1660.10">
    <property type="match status" value="1"/>
</dbReference>
<dbReference type="SUPFAM" id="SSF46955">
    <property type="entry name" value="Putative DNA-binding domain"/>
    <property type="match status" value="1"/>
</dbReference>
<dbReference type="Proteomes" id="UP000265882">
    <property type="component" value="Unassembled WGS sequence"/>
</dbReference>
<keyword evidence="1" id="KW-0238">DNA-binding</keyword>
<accession>A0A3A4P4D2</accession>
<evidence type="ECO:0000256" key="1">
    <source>
        <dbReference type="ARBA" id="ARBA00023125"/>
    </source>
</evidence>
<evidence type="ECO:0000313" key="3">
    <source>
        <dbReference type="EMBL" id="RJP25675.1"/>
    </source>
</evidence>
<dbReference type="AlphaFoldDB" id="A0A3A4P4D2"/>
<name>A0A3A4P4D2_ABYX5</name>
<dbReference type="CDD" id="cd04765">
    <property type="entry name" value="HTH_MlrA-like_sg2"/>
    <property type="match status" value="1"/>
</dbReference>
<dbReference type="SMART" id="SM00422">
    <property type="entry name" value="HTH_MERR"/>
    <property type="match status" value="1"/>
</dbReference>
<comment type="caution">
    <text evidence="3">The sequence shown here is derived from an EMBL/GenBank/DDBJ whole genome shotgun (WGS) entry which is preliminary data.</text>
</comment>
<sequence>MVTMDGKAPRKIYFSIGEVSAMTDIPQHVLRYWEDVFPTLNPPKRRNGSRAYRQQDIEKVRLIKRLLYSEGYTIRGARKKLRDEKIETEKAEKAHTFSDALSDVERRLQNIIEMLDSGV</sequence>
<proteinExistence type="predicted"/>
<dbReference type="InterPro" id="IPR047057">
    <property type="entry name" value="MerR_fam"/>
</dbReference>
<protein>
    <submittedName>
        <fullName evidence="3">MerR family transcriptional regulator</fullName>
    </submittedName>
</protein>
<evidence type="ECO:0000313" key="4">
    <source>
        <dbReference type="Proteomes" id="UP000265882"/>
    </source>
</evidence>
<evidence type="ECO:0000259" key="2">
    <source>
        <dbReference type="PROSITE" id="PS50937"/>
    </source>
</evidence>
<dbReference type="GO" id="GO:0003677">
    <property type="term" value="F:DNA binding"/>
    <property type="evidence" value="ECO:0007669"/>
    <property type="project" value="UniProtKB-KW"/>
</dbReference>
<dbReference type="PROSITE" id="PS50937">
    <property type="entry name" value="HTH_MERR_2"/>
    <property type="match status" value="1"/>
</dbReference>
<organism evidence="3 4">
    <name type="scientific">Abyssobacteria bacterium (strain SURF_5)</name>
    <dbReference type="NCBI Taxonomy" id="2093360"/>
    <lineage>
        <taxon>Bacteria</taxon>
        <taxon>Pseudomonadati</taxon>
        <taxon>Candidatus Hydrogenedentota</taxon>
        <taxon>Candidatus Abyssobacteria</taxon>
    </lineage>
</organism>
<dbReference type="Pfam" id="PF13411">
    <property type="entry name" value="MerR_1"/>
    <property type="match status" value="1"/>
</dbReference>
<dbReference type="PANTHER" id="PTHR30204">
    <property type="entry name" value="REDOX-CYCLING DRUG-SENSING TRANSCRIPTIONAL ACTIVATOR SOXR"/>
    <property type="match status" value="1"/>
</dbReference>
<dbReference type="EMBL" id="QZKU01000019">
    <property type="protein sequence ID" value="RJP25675.1"/>
    <property type="molecule type" value="Genomic_DNA"/>
</dbReference>
<dbReference type="InterPro" id="IPR009061">
    <property type="entry name" value="DNA-bd_dom_put_sf"/>
</dbReference>
<dbReference type="PANTHER" id="PTHR30204:SF15">
    <property type="entry name" value="BLL5018 PROTEIN"/>
    <property type="match status" value="1"/>
</dbReference>
<dbReference type="InterPro" id="IPR000551">
    <property type="entry name" value="MerR-type_HTH_dom"/>
</dbReference>
<reference evidence="3 4" key="1">
    <citation type="journal article" date="2017" name="ISME J.">
        <title>Energy and carbon metabolisms in a deep terrestrial subsurface fluid microbial community.</title>
        <authorList>
            <person name="Momper L."/>
            <person name="Jungbluth S.P."/>
            <person name="Lee M.D."/>
            <person name="Amend J.P."/>
        </authorList>
    </citation>
    <scope>NUCLEOTIDE SEQUENCE [LARGE SCALE GENOMIC DNA]</scope>
    <source>
        <strain evidence="3">SURF_5</strain>
    </source>
</reference>